<proteinExistence type="predicted"/>
<name>A0A936ZH66_9HYPH</name>
<protein>
    <submittedName>
        <fullName evidence="2">Uncharacterized protein</fullName>
    </submittedName>
</protein>
<keyword evidence="3" id="KW-1185">Reference proteome</keyword>
<sequence length="91" mass="10202">MKNSAVAPEIADPYATLETILKIIGRSWLTEEWRLEDIRILAQAAIVKRQEQCKTKESVTQPASIQAQAKHQRRAYPQALGGRNESMPSSP</sequence>
<dbReference type="RefSeq" id="WP_202059198.1">
    <property type="nucleotide sequence ID" value="NZ_JAEQMY010000012.1"/>
</dbReference>
<feature type="compositionally biased region" description="Polar residues" evidence="1">
    <location>
        <begin position="58"/>
        <end position="69"/>
    </location>
</feature>
<dbReference type="AlphaFoldDB" id="A0A936ZH66"/>
<evidence type="ECO:0000313" key="3">
    <source>
        <dbReference type="Proteomes" id="UP000605848"/>
    </source>
</evidence>
<reference evidence="2" key="1">
    <citation type="submission" date="2021-01" db="EMBL/GenBank/DDBJ databases">
        <title>Microvirga sp.</title>
        <authorList>
            <person name="Kim M.K."/>
        </authorList>
    </citation>
    <scope>NUCLEOTIDE SEQUENCE</scope>
    <source>
        <strain evidence="2">5420S-16</strain>
    </source>
</reference>
<comment type="caution">
    <text evidence="2">The sequence shown here is derived from an EMBL/GenBank/DDBJ whole genome shotgun (WGS) entry which is preliminary data.</text>
</comment>
<gene>
    <name evidence="2" type="ORF">JKG68_10950</name>
</gene>
<dbReference type="Proteomes" id="UP000605848">
    <property type="component" value="Unassembled WGS sequence"/>
</dbReference>
<evidence type="ECO:0000256" key="1">
    <source>
        <dbReference type="SAM" id="MobiDB-lite"/>
    </source>
</evidence>
<feature type="region of interest" description="Disordered" evidence="1">
    <location>
        <begin position="52"/>
        <end position="91"/>
    </location>
</feature>
<evidence type="ECO:0000313" key="2">
    <source>
        <dbReference type="EMBL" id="MBL0404483.1"/>
    </source>
</evidence>
<accession>A0A936ZH66</accession>
<dbReference type="EMBL" id="JAEQMY010000012">
    <property type="protein sequence ID" value="MBL0404483.1"/>
    <property type="molecule type" value="Genomic_DNA"/>
</dbReference>
<organism evidence="2 3">
    <name type="scientific">Microvirga aerilata</name>
    <dbReference type="NCBI Taxonomy" id="670292"/>
    <lineage>
        <taxon>Bacteria</taxon>
        <taxon>Pseudomonadati</taxon>
        <taxon>Pseudomonadota</taxon>
        <taxon>Alphaproteobacteria</taxon>
        <taxon>Hyphomicrobiales</taxon>
        <taxon>Methylobacteriaceae</taxon>
        <taxon>Microvirga</taxon>
    </lineage>
</organism>